<gene>
    <name evidence="1" type="ORF">EYM_06530</name>
</gene>
<protein>
    <submittedName>
        <fullName evidence="1">Uncharacterized protein</fullName>
    </submittedName>
</protein>
<evidence type="ECO:0000313" key="2">
    <source>
        <dbReference type="Proteomes" id="UP000060778"/>
    </source>
</evidence>
<reference evidence="1 2" key="1">
    <citation type="submission" date="2013-11" db="EMBL/GenBank/DDBJ databases">
        <title>Comparative genomics of Ignicoccus.</title>
        <authorList>
            <person name="Podar M."/>
        </authorList>
    </citation>
    <scope>NUCLEOTIDE SEQUENCE [LARGE SCALE GENOMIC DNA]</scope>
    <source>
        <strain evidence="1 2">DSM 13165</strain>
    </source>
</reference>
<accession>A0A0U3FS46</accession>
<keyword evidence="2" id="KW-1185">Reference proteome</keyword>
<sequence>MKAVSSLVSELLLLVITVFLAVTIYGWTAKLLTMLSANPLPPIPEVTDAYLFTVTSNGRSALFLTLRVPNAIEINGVYVYAGGNLICSSSEFLLSADDPKANEFGCKALRVAGYYGSVKGLDDEDSRYPGLILFSSGCQRPAVDEASSSQVGTEWFYLDGPGGYADKWTTVIAAVPQAYEVGGK</sequence>
<proteinExistence type="predicted"/>
<organism evidence="1 2">
    <name type="scientific">Ignicoccus islandicus DSM 13165</name>
    <dbReference type="NCBI Taxonomy" id="940295"/>
    <lineage>
        <taxon>Archaea</taxon>
        <taxon>Thermoproteota</taxon>
        <taxon>Thermoprotei</taxon>
        <taxon>Desulfurococcales</taxon>
        <taxon>Desulfurococcaceae</taxon>
        <taxon>Ignicoccus</taxon>
    </lineage>
</organism>
<dbReference type="RefSeq" id="WP_075050216.1">
    <property type="nucleotide sequence ID" value="NZ_CP006867.1"/>
</dbReference>
<dbReference type="KEGG" id="iis:EYM_06530"/>
<evidence type="ECO:0000313" key="1">
    <source>
        <dbReference type="EMBL" id="ALU12695.1"/>
    </source>
</evidence>
<dbReference type="Proteomes" id="UP000060778">
    <property type="component" value="Chromosome"/>
</dbReference>
<name>A0A0U3FS46_9CREN</name>
<dbReference type="EMBL" id="CP006867">
    <property type="protein sequence ID" value="ALU12695.1"/>
    <property type="molecule type" value="Genomic_DNA"/>
</dbReference>
<dbReference type="GeneID" id="30680680"/>
<dbReference type="STRING" id="940295.EYM_06530"/>
<dbReference type="AlphaFoldDB" id="A0A0U3FS46"/>